<dbReference type="InterPro" id="IPR040035">
    <property type="entry name" value="TMEM180"/>
</dbReference>
<evidence type="ECO:0000313" key="3">
    <source>
        <dbReference type="Proteomes" id="UP000007110"/>
    </source>
</evidence>
<dbReference type="RefSeq" id="XP_030839762.1">
    <property type="nucleotide sequence ID" value="XM_030983902.1"/>
</dbReference>
<protein>
    <recommendedName>
        <fullName evidence="4">Transmembrane protein 180</fullName>
    </recommendedName>
</protein>
<dbReference type="GeneID" id="586645"/>
<feature type="transmembrane region" description="Helical" evidence="1">
    <location>
        <begin position="50"/>
        <end position="68"/>
    </location>
</feature>
<dbReference type="EnsemblMetazoa" id="XM_030983902">
    <property type="protein sequence ID" value="XP_030839762"/>
    <property type="gene ID" value="LOC586645"/>
</dbReference>
<sequence length="474" mass="54961">MRQFVDRNAFAYSMTSLAAVLMNSIFRFYYVRLFTDYYHISETWFHMAQVIYMIWNAVNDPLFAYWQDNSNIKAFRSRRHAILYGAPLFVICFLLPWFPWKTYEASEWMIGVHLIVSLCCYDALFTFVLLSHCALYAEISSRHEDRVRLTRYSQVASIVGSTSVLLSQFVSNDLNNFHAFQLWCVFVAFLSWAAMYYTGRNVRTRFELQPTALEGSGKLSMENKSLGHSKQDGSLSLSFKQAKQIICNRNFLIFVFINFCQIFHMDFGANFLAIFVTQLIPEADLSQFFRKAMFGTTFIFPQLLVLFLSIFVSRYGSYRIIIWSFYFKICSAFLMFLIGAQHTHIMVLFFVMDRSLPEAIFSFFNLCLSDIIDEDQLKSQRASPLSSSVFGYNALFTKPASSLAPMMVVSILNKYGYKELQDEKLSLHDTTQLKGTMFILACFIPIIVGSLQLMVWRNYSIRSSHITVAKHVET</sequence>
<feature type="transmembrane region" description="Helical" evidence="1">
    <location>
        <begin position="110"/>
        <end position="137"/>
    </location>
</feature>
<dbReference type="Gene3D" id="1.20.1250.20">
    <property type="entry name" value="MFS general substrate transporter like domains"/>
    <property type="match status" value="2"/>
</dbReference>
<evidence type="ECO:0008006" key="4">
    <source>
        <dbReference type="Google" id="ProtNLM"/>
    </source>
</evidence>
<feature type="transmembrane region" description="Helical" evidence="1">
    <location>
        <begin position="9"/>
        <end position="30"/>
    </location>
</feature>
<dbReference type="AlphaFoldDB" id="A0A7M7HE62"/>
<dbReference type="SUPFAM" id="SSF103473">
    <property type="entry name" value="MFS general substrate transporter"/>
    <property type="match status" value="1"/>
</dbReference>
<dbReference type="Pfam" id="PF13347">
    <property type="entry name" value="MFS_2"/>
    <property type="match status" value="1"/>
</dbReference>
<keyword evidence="1" id="KW-1133">Transmembrane helix</keyword>
<feature type="transmembrane region" description="Helical" evidence="1">
    <location>
        <begin position="149"/>
        <end position="171"/>
    </location>
</feature>
<feature type="transmembrane region" description="Helical" evidence="1">
    <location>
        <begin position="435"/>
        <end position="456"/>
    </location>
</feature>
<evidence type="ECO:0000256" key="1">
    <source>
        <dbReference type="SAM" id="Phobius"/>
    </source>
</evidence>
<keyword evidence="3" id="KW-1185">Reference proteome</keyword>
<dbReference type="FunFam" id="1.20.1250.20:FF:001720">
    <property type="entry name" value="Predicted protein"/>
    <property type="match status" value="1"/>
</dbReference>
<dbReference type="Proteomes" id="UP000007110">
    <property type="component" value="Unassembled WGS sequence"/>
</dbReference>
<dbReference type="OrthoDB" id="62987at2759"/>
<reference evidence="2" key="2">
    <citation type="submission" date="2021-01" db="UniProtKB">
        <authorList>
            <consortium name="EnsemblMetazoa"/>
        </authorList>
    </citation>
    <scope>IDENTIFICATION</scope>
</reference>
<dbReference type="CTD" id="75146"/>
<feature type="transmembrane region" description="Helical" evidence="1">
    <location>
        <begin position="292"/>
        <end position="313"/>
    </location>
</feature>
<keyword evidence="1" id="KW-0812">Transmembrane</keyword>
<feature type="transmembrane region" description="Helical" evidence="1">
    <location>
        <begin position="80"/>
        <end position="98"/>
    </location>
</feature>
<dbReference type="InterPro" id="IPR036259">
    <property type="entry name" value="MFS_trans_sf"/>
</dbReference>
<keyword evidence="1" id="KW-0472">Membrane</keyword>
<accession>A0A7M7HE62</accession>
<dbReference type="KEGG" id="spu:586645"/>
<proteinExistence type="predicted"/>
<name>A0A7M7HE62_STRPU</name>
<organism evidence="2 3">
    <name type="scientific">Strongylocentrotus purpuratus</name>
    <name type="common">Purple sea urchin</name>
    <dbReference type="NCBI Taxonomy" id="7668"/>
    <lineage>
        <taxon>Eukaryota</taxon>
        <taxon>Metazoa</taxon>
        <taxon>Echinodermata</taxon>
        <taxon>Eleutherozoa</taxon>
        <taxon>Echinozoa</taxon>
        <taxon>Echinoidea</taxon>
        <taxon>Euechinoidea</taxon>
        <taxon>Echinacea</taxon>
        <taxon>Camarodonta</taxon>
        <taxon>Echinidea</taxon>
        <taxon>Strongylocentrotidae</taxon>
        <taxon>Strongylocentrotus</taxon>
    </lineage>
</organism>
<dbReference type="EnsemblMetazoa" id="XM_011669230">
    <property type="protein sequence ID" value="XP_011667532"/>
    <property type="gene ID" value="LOC586645"/>
</dbReference>
<dbReference type="RefSeq" id="XP_011667532.1">
    <property type="nucleotide sequence ID" value="XM_011669230.2"/>
</dbReference>
<feature type="transmembrane region" description="Helical" evidence="1">
    <location>
        <begin position="177"/>
        <end position="197"/>
    </location>
</feature>
<dbReference type="InParanoid" id="A0A7M7HE62"/>
<dbReference type="PANTHER" id="PTHR28658">
    <property type="entry name" value="TRANSMEMBRANE PROTEIN 180"/>
    <property type="match status" value="1"/>
</dbReference>
<dbReference type="FunFam" id="1.20.1250.20:FF:000380">
    <property type="entry name" value="Transmembrane protein 180"/>
    <property type="match status" value="1"/>
</dbReference>
<dbReference type="OMA" id="TACMCCT"/>
<feature type="transmembrane region" description="Helical" evidence="1">
    <location>
        <begin position="251"/>
        <end position="280"/>
    </location>
</feature>
<dbReference type="RefSeq" id="XP_791511.1">
    <property type="nucleotide sequence ID" value="XM_786418.4"/>
</dbReference>
<feature type="transmembrane region" description="Helical" evidence="1">
    <location>
        <begin position="325"/>
        <end position="352"/>
    </location>
</feature>
<dbReference type="PANTHER" id="PTHR28658:SF1">
    <property type="entry name" value="MAJOR FACILITATOR SUPERFAMILY DOMAIN CONTAINING 13B"/>
    <property type="match status" value="1"/>
</dbReference>
<reference evidence="3" key="1">
    <citation type="submission" date="2015-02" db="EMBL/GenBank/DDBJ databases">
        <title>Genome sequencing for Strongylocentrotus purpuratus.</title>
        <authorList>
            <person name="Murali S."/>
            <person name="Liu Y."/>
            <person name="Vee V."/>
            <person name="English A."/>
            <person name="Wang M."/>
            <person name="Skinner E."/>
            <person name="Han Y."/>
            <person name="Muzny D.M."/>
            <person name="Worley K.C."/>
            <person name="Gibbs R.A."/>
        </authorList>
    </citation>
    <scope>NUCLEOTIDE SEQUENCE</scope>
</reference>
<dbReference type="EnsemblMetazoa" id="XM_786418">
    <property type="protein sequence ID" value="XP_791511"/>
    <property type="gene ID" value="LOC586645"/>
</dbReference>
<evidence type="ECO:0000313" key="2">
    <source>
        <dbReference type="EnsemblMetazoa" id="XP_011667532"/>
    </source>
</evidence>